<proteinExistence type="predicted"/>
<evidence type="ECO:0000313" key="3">
    <source>
        <dbReference type="EMBL" id="CAI5448277.1"/>
    </source>
</evidence>
<dbReference type="AlphaFoldDB" id="A0A9P1INH1"/>
<feature type="transmembrane region" description="Helical" evidence="1">
    <location>
        <begin position="61"/>
        <end position="85"/>
    </location>
</feature>
<name>A0A9P1INH1_9PELO</name>
<dbReference type="EMBL" id="CANHGI010000004">
    <property type="protein sequence ID" value="CAI5448277.1"/>
    <property type="molecule type" value="Genomic_DNA"/>
</dbReference>
<protein>
    <recommendedName>
        <fullName evidence="2">CAP-Gly domain-containing protein</fullName>
    </recommendedName>
</protein>
<keyword evidence="1" id="KW-0812">Transmembrane</keyword>
<accession>A0A9P1INH1</accession>
<dbReference type="OrthoDB" id="5798218at2759"/>
<evidence type="ECO:0000313" key="4">
    <source>
        <dbReference type="Proteomes" id="UP001152747"/>
    </source>
</evidence>
<keyword evidence="4" id="KW-1185">Reference proteome</keyword>
<dbReference type="PANTHER" id="PTHR31748:SF0">
    <property type="entry name" value="G-PROTEIN COUPLED RECEPTORS FAMILY 1 PROFILE DOMAIN-CONTAINING PROTEIN-RELATED"/>
    <property type="match status" value="1"/>
</dbReference>
<feature type="transmembrane region" description="Helical" evidence="1">
    <location>
        <begin position="26"/>
        <end position="49"/>
    </location>
</feature>
<feature type="transmembrane region" description="Helical" evidence="1">
    <location>
        <begin position="105"/>
        <end position="126"/>
    </location>
</feature>
<dbReference type="SUPFAM" id="SSF74924">
    <property type="entry name" value="Cap-Gly domain"/>
    <property type="match status" value="1"/>
</dbReference>
<dbReference type="Gene3D" id="1.20.1070.10">
    <property type="entry name" value="Rhodopsin 7-helix transmembrane proteins"/>
    <property type="match status" value="1"/>
</dbReference>
<evidence type="ECO:0000259" key="2">
    <source>
        <dbReference type="PROSITE" id="PS50245"/>
    </source>
</evidence>
<comment type="caution">
    <text evidence="3">The sequence shown here is derived from an EMBL/GenBank/DDBJ whole genome shotgun (WGS) entry which is preliminary data.</text>
</comment>
<feature type="domain" description="CAP-Gly" evidence="2">
    <location>
        <begin position="536"/>
        <end position="559"/>
    </location>
</feature>
<feature type="transmembrane region" description="Helical" evidence="1">
    <location>
        <begin position="147"/>
        <end position="167"/>
    </location>
</feature>
<feature type="transmembrane region" description="Helical" evidence="1">
    <location>
        <begin position="187"/>
        <end position="215"/>
    </location>
</feature>
<dbReference type="Pfam" id="PF10323">
    <property type="entry name" value="7TM_GPCR_Srv"/>
    <property type="match status" value="1"/>
</dbReference>
<reference evidence="3" key="1">
    <citation type="submission" date="2022-11" db="EMBL/GenBank/DDBJ databases">
        <authorList>
            <person name="Kikuchi T."/>
        </authorList>
    </citation>
    <scope>NUCLEOTIDE SEQUENCE</scope>
    <source>
        <strain evidence="3">PS1010</strain>
    </source>
</reference>
<dbReference type="Proteomes" id="UP001152747">
    <property type="component" value="Unassembled WGS sequence"/>
</dbReference>
<dbReference type="InterPro" id="IPR000938">
    <property type="entry name" value="CAP-Gly_domain"/>
</dbReference>
<dbReference type="CDD" id="cd00637">
    <property type="entry name" value="7tm_classA_rhodopsin-like"/>
    <property type="match status" value="1"/>
</dbReference>
<organism evidence="3 4">
    <name type="scientific">Caenorhabditis angaria</name>
    <dbReference type="NCBI Taxonomy" id="860376"/>
    <lineage>
        <taxon>Eukaryota</taxon>
        <taxon>Metazoa</taxon>
        <taxon>Ecdysozoa</taxon>
        <taxon>Nematoda</taxon>
        <taxon>Chromadorea</taxon>
        <taxon>Rhabditida</taxon>
        <taxon>Rhabditina</taxon>
        <taxon>Rhabditomorpha</taxon>
        <taxon>Rhabditoidea</taxon>
        <taxon>Rhabditidae</taxon>
        <taxon>Peloderinae</taxon>
        <taxon>Caenorhabditis</taxon>
    </lineage>
</organism>
<gene>
    <name evidence="3" type="ORF">CAMP_LOCUS10914</name>
</gene>
<keyword evidence="1" id="KW-1133">Transmembrane helix</keyword>
<feature type="transmembrane region" description="Helical" evidence="1">
    <location>
        <begin position="236"/>
        <end position="258"/>
    </location>
</feature>
<dbReference type="InterPro" id="IPR019426">
    <property type="entry name" value="7TM_GPCR_serpentine_rcpt_Srv"/>
</dbReference>
<evidence type="ECO:0000256" key="1">
    <source>
        <dbReference type="SAM" id="Phobius"/>
    </source>
</evidence>
<keyword evidence="1" id="KW-0472">Membrane</keyword>
<dbReference type="SUPFAM" id="SSF81321">
    <property type="entry name" value="Family A G protein-coupled receptor-like"/>
    <property type="match status" value="1"/>
</dbReference>
<sequence>MDLSQFPVQNNSTNYLSTNFTNIVEIIQLIFFCFTVPFYSFILGFLIDAQVRKSKELNTPFFKLCVSTGIIDLVTLFANYFGAVFPKHGLFLPFYIFWDTIYSHFYFYLAWSTGICQSMSVSLLATNRLSAILFANKYQKMWNSKRMRRAFAIQFFPGFLMGILTFFNPTQLYQSDKHGIVPKFMNATLTMVYFSIGAFFLFGNCIYLIIAYFYLFRVLRKRDKRERSECFKRADIRLFTMCSIIVAVQLTILLFFVMKVIGRFKLSIDDFYFFYNALRSQEIPTEISYDVEFNGYGLDDDSTIDSNPAEAYQFLFATKFGKLRKQQIGRLQEIINIINTETADYIEKEREKCRFIETENSAIAESFYNCLAFFKKTNQIHPLFAGSRALLESHGLEDAEQSKFYENMLRQHIPNINQHQQFQTFLNNSNNSVDLFLITTPDIKIVKVVKTKNHEEIFVILFHRVNSQRKRPVTRLLAVISKELPQNQSIHGISNFFFNFLSQHDGFRNWGGNSSRFTDRYDFIHWKKNDGYGEQVWGGVEWDDEKRGKHDGIVKGLRM</sequence>
<dbReference type="InterPro" id="IPR036859">
    <property type="entry name" value="CAP-Gly_dom_sf"/>
</dbReference>
<dbReference type="PROSITE" id="PS50245">
    <property type="entry name" value="CAP_GLY_2"/>
    <property type="match status" value="1"/>
</dbReference>
<dbReference type="PANTHER" id="PTHR31748">
    <property type="entry name" value="SERPENTINE RECEPTOR, CLASS V"/>
    <property type="match status" value="1"/>
</dbReference>